<dbReference type="PANTHER" id="PTHR42988">
    <property type="entry name" value="PHOSPHOHYDROLASE"/>
    <property type="match status" value="1"/>
</dbReference>
<organism evidence="6 7">
    <name type="scientific">Streptomyces alboniger</name>
    <dbReference type="NCBI Taxonomy" id="132473"/>
    <lineage>
        <taxon>Bacteria</taxon>
        <taxon>Bacillati</taxon>
        <taxon>Actinomycetota</taxon>
        <taxon>Actinomycetes</taxon>
        <taxon>Kitasatosporales</taxon>
        <taxon>Streptomycetaceae</taxon>
        <taxon>Streptomyces</taxon>
        <taxon>Streptomyces aurantiacus group</taxon>
    </lineage>
</organism>
<sequence length="278" mass="30642">MQTPKPSPLPTTGPATPVAVIAHLSDTHIDTGAEDAGRSAERTRTVMRYLNDLPYDLDAVIVTGDIADHATPSEYEEARKLLTSRHPLLTCPGNHDERAAYREHLLGEPPRTAPVNQSYTTDHFTLALCDTSVPGEDHGSLSDETLTWLSDLLADTRPTQPVLIAFHHPPVPLHTPYVDEIRQFDESRLAELTSRHPNITAFLAGHAHTPAATTFANRPLLVAPGVVSTLRLPWEPQTDPTHHIHRHLPPALAFHVLDDTGRLTTHYRPVPLDEMPDA</sequence>
<dbReference type="InterPro" id="IPR029052">
    <property type="entry name" value="Metallo-depent_PP-like"/>
</dbReference>
<gene>
    <name evidence="6" type="ORF">CP975_09690</name>
</gene>
<keyword evidence="2" id="KW-0378">Hydrolase</keyword>
<evidence type="ECO:0000259" key="5">
    <source>
        <dbReference type="Pfam" id="PF00149"/>
    </source>
</evidence>
<dbReference type="SUPFAM" id="SSF56300">
    <property type="entry name" value="Metallo-dependent phosphatases"/>
    <property type="match status" value="1"/>
</dbReference>
<dbReference type="RefSeq" id="WP_055535650.1">
    <property type="nucleotide sequence ID" value="NZ_CP023695.1"/>
</dbReference>
<feature type="domain" description="Calcineurin-like phosphoesterase" evidence="5">
    <location>
        <begin position="21"/>
        <end position="210"/>
    </location>
</feature>
<dbReference type="KEGG" id="salw:CP975_09690"/>
<dbReference type="GO" id="GO:0016787">
    <property type="term" value="F:hydrolase activity"/>
    <property type="evidence" value="ECO:0007669"/>
    <property type="project" value="UniProtKB-KW"/>
</dbReference>
<dbReference type="GO" id="GO:0046872">
    <property type="term" value="F:metal ion binding"/>
    <property type="evidence" value="ECO:0007669"/>
    <property type="project" value="UniProtKB-KW"/>
</dbReference>
<keyword evidence="7" id="KW-1185">Reference proteome</keyword>
<name>A0A5J6HH86_STRAD</name>
<proteinExistence type="inferred from homology"/>
<dbReference type="AlphaFoldDB" id="A0A5J6HH86"/>
<keyword evidence="3" id="KW-0408">Iron</keyword>
<dbReference type="InterPro" id="IPR050884">
    <property type="entry name" value="CNP_phosphodiesterase-III"/>
</dbReference>
<protein>
    <submittedName>
        <fullName evidence="6">Phosphodiesterase</fullName>
    </submittedName>
</protein>
<dbReference type="PANTHER" id="PTHR42988:SF2">
    <property type="entry name" value="CYCLIC NUCLEOTIDE PHOSPHODIESTERASE CBUA0032-RELATED"/>
    <property type="match status" value="1"/>
</dbReference>
<reference evidence="6 7" key="1">
    <citation type="submission" date="2017-09" db="EMBL/GenBank/DDBJ databases">
        <authorList>
            <person name="Lee N."/>
            <person name="Cho B.-K."/>
        </authorList>
    </citation>
    <scope>NUCLEOTIDE SEQUENCE [LARGE SCALE GENOMIC DNA]</scope>
    <source>
        <strain evidence="6 7">ATCC 12461</strain>
    </source>
</reference>
<evidence type="ECO:0000256" key="4">
    <source>
        <dbReference type="ARBA" id="ARBA00025742"/>
    </source>
</evidence>
<dbReference type="EMBL" id="CP023695">
    <property type="protein sequence ID" value="QEV17741.1"/>
    <property type="molecule type" value="Genomic_DNA"/>
</dbReference>
<dbReference type="Gene3D" id="3.60.21.10">
    <property type="match status" value="1"/>
</dbReference>
<keyword evidence="1" id="KW-0479">Metal-binding</keyword>
<evidence type="ECO:0000313" key="6">
    <source>
        <dbReference type="EMBL" id="QEV17741.1"/>
    </source>
</evidence>
<comment type="similarity">
    <text evidence="4">Belongs to the cyclic nucleotide phosphodiesterase class-III family.</text>
</comment>
<dbReference type="Pfam" id="PF00149">
    <property type="entry name" value="Metallophos"/>
    <property type="match status" value="1"/>
</dbReference>
<accession>A0A5J6HH86</accession>
<dbReference type="OrthoDB" id="5241795at2"/>
<evidence type="ECO:0000256" key="2">
    <source>
        <dbReference type="ARBA" id="ARBA00022801"/>
    </source>
</evidence>
<evidence type="ECO:0000313" key="7">
    <source>
        <dbReference type="Proteomes" id="UP000326553"/>
    </source>
</evidence>
<evidence type="ECO:0000256" key="3">
    <source>
        <dbReference type="ARBA" id="ARBA00023004"/>
    </source>
</evidence>
<evidence type="ECO:0000256" key="1">
    <source>
        <dbReference type="ARBA" id="ARBA00022723"/>
    </source>
</evidence>
<dbReference type="InterPro" id="IPR004843">
    <property type="entry name" value="Calcineurin-like_PHP"/>
</dbReference>
<dbReference type="Proteomes" id="UP000326553">
    <property type="component" value="Chromosome"/>
</dbReference>